<gene>
    <name evidence="2" type="ORF">BGZ96_012299</name>
</gene>
<evidence type="ECO:0000313" key="2">
    <source>
        <dbReference type="EMBL" id="KAG0295197.1"/>
    </source>
</evidence>
<sequence>MAPNANILITTPLDSSDRLQQHPQPQLQHPEQQHGSHLASAPVISAPSPAFTFTVSRHLPILRNGLTGSLRSGFAGSISSIGSGSGTQSGPVAQSQQQHQPVLNRLRSQGPPPYIPMAPETALPRLPPEYNTAIIDPLNASTSTTTGSS</sequence>
<dbReference type="Proteomes" id="UP001194696">
    <property type="component" value="Unassembled WGS sequence"/>
</dbReference>
<accession>A0ABQ7KAM5</accession>
<feature type="region of interest" description="Disordered" evidence="1">
    <location>
        <begin position="73"/>
        <end position="122"/>
    </location>
</feature>
<evidence type="ECO:0000256" key="1">
    <source>
        <dbReference type="SAM" id="MobiDB-lite"/>
    </source>
</evidence>
<comment type="caution">
    <text evidence="2">The sequence shown here is derived from an EMBL/GenBank/DDBJ whole genome shotgun (WGS) entry which is preliminary data.</text>
</comment>
<feature type="compositionally biased region" description="Polar residues" evidence="1">
    <location>
        <begin position="91"/>
        <end position="101"/>
    </location>
</feature>
<feature type="compositionally biased region" description="Low complexity" evidence="1">
    <location>
        <begin position="73"/>
        <end position="90"/>
    </location>
</feature>
<reference evidence="2 3" key="1">
    <citation type="journal article" date="2020" name="Fungal Divers.">
        <title>Resolving the Mortierellaceae phylogeny through synthesis of multi-gene phylogenetics and phylogenomics.</title>
        <authorList>
            <person name="Vandepol N."/>
            <person name="Liber J."/>
            <person name="Desiro A."/>
            <person name="Na H."/>
            <person name="Kennedy M."/>
            <person name="Barry K."/>
            <person name="Grigoriev I.V."/>
            <person name="Miller A.N."/>
            <person name="O'Donnell K."/>
            <person name="Stajich J.E."/>
            <person name="Bonito G."/>
        </authorList>
    </citation>
    <scope>NUCLEOTIDE SEQUENCE [LARGE SCALE GENOMIC DNA]</scope>
    <source>
        <strain evidence="2 3">AD045</strain>
    </source>
</reference>
<organism evidence="2 3">
    <name type="scientific">Linnemannia gamsii</name>
    <dbReference type="NCBI Taxonomy" id="64522"/>
    <lineage>
        <taxon>Eukaryota</taxon>
        <taxon>Fungi</taxon>
        <taxon>Fungi incertae sedis</taxon>
        <taxon>Mucoromycota</taxon>
        <taxon>Mortierellomycotina</taxon>
        <taxon>Mortierellomycetes</taxon>
        <taxon>Mortierellales</taxon>
        <taxon>Mortierellaceae</taxon>
        <taxon>Linnemannia</taxon>
    </lineage>
</organism>
<dbReference type="EMBL" id="JAAAIM010000092">
    <property type="protein sequence ID" value="KAG0295197.1"/>
    <property type="molecule type" value="Genomic_DNA"/>
</dbReference>
<protein>
    <submittedName>
        <fullName evidence="2">Uncharacterized protein</fullName>
    </submittedName>
</protein>
<evidence type="ECO:0000313" key="3">
    <source>
        <dbReference type="Proteomes" id="UP001194696"/>
    </source>
</evidence>
<name>A0ABQ7KAM5_9FUNG</name>
<feature type="region of interest" description="Disordered" evidence="1">
    <location>
        <begin position="1"/>
        <end position="38"/>
    </location>
</feature>
<keyword evidence="3" id="KW-1185">Reference proteome</keyword>
<proteinExistence type="predicted"/>
<feature type="compositionally biased region" description="Low complexity" evidence="1">
    <location>
        <begin position="21"/>
        <end position="30"/>
    </location>
</feature>